<dbReference type="Proteomes" id="UP001219066">
    <property type="component" value="Chromosome"/>
</dbReference>
<name>A0AAX3SH27_9BURK</name>
<proteinExistence type="predicted"/>
<accession>A0AAX3SH27</accession>
<dbReference type="EMBL" id="CP120956">
    <property type="protein sequence ID" value="WFF79293.1"/>
    <property type="molecule type" value="Genomic_DNA"/>
</dbReference>
<gene>
    <name evidence="2" type="ORF">PYR84_20400</name>
</gene>
<organism evidence="2 3">
    <name type="scientific">Delftia tsuruhatensis</name>
    <dbReference type="NCBI Taxonomy" id="180282"/>
    <lineage>
        <taxon>Bacteria</taxon>
        <taxon>Pseudomonadati</taxon>
        <taxon>Pseudomonadota</taxon>
        <taxon>Betaproteobacteria</taxon>
        <taxon>Burkholderiales</taxon>
        <taxon>Comamonadaceae</taxon>
        <taxon>Delftia</taxon>
    </lineage>
</organism>
<dbReference type="AlphaFoldDB" id="A0AAX3SH27"/>
<evidence type="ECO:0000256" key="1">
    <source>
        <dbReference type="SAM" id="SignalP"/>
    </source>
</evidence>
<protein>
    <submittedName>
        <fullName evidence="2">Uncharacterized protein</fullName>
    </submittedName>
</protein>
<reference evidence="2" key="1">
    <citation type="submission" date="2023-03" db="EMBL/GenBank/DDBJ databases">
        <title>Synergistic degradation of erythromycin by symbiotic bacteria Ery-6A and Ery-6B and application in simulated water remediation.</title>
        <authorList>
            <person name="Xu S."/>
        </authorList>
    </citation>
    <scope>NUCLEOTIDE SEQUENCE</scope>
    <source>
        <strain evidence="2">Ery-6A</strain>
    </source>
</reference>
<dbReference type="RefSeq" id="WP_277848701.1">
    <property type="nucleotide sequence ID" value="NZ_CP120956.1"/>
</dbReference>
<keyword evidence="1" id="KW-0732">Signal</keyword>
<evidence type="ECO:0000313" key="3">
    <source>
        <dbReference type="Proteomes" id="UP001219066"/>
    </source>
</evidence>
<sequence length="49" mass="5344">MALRLVFLLWLFASRSAFAGDFATCLLDKLPDVKNAPAHAAALNPRQDS</sequence>
<evidence type="ECO:0000313" key="2">
    <source>
        <dbReference type="EMBL" id="WFF79293.1"/>
    </source>
</evidence>
<feature type="signal peptide" evidence="1">
    <location>
        <begin position="1"/>
        <end position="19"/>
    </location>
</feature>
<feature type="chain" id="PRO_5043903997" evidence="1">
    <location>
        <begin position="20"/>
        <end position="49"/>
    </location>
</feature>